<evidence type="ECO:0000313" key="2">
    <source>
        <dbReference type="Proteomes" id="UP000325783"/>
    </source>
</evidence>
<accession>A0A5P8PRD1</accession>
<name>A0A5P8PRD1_9CAUD</name>
<proteinExistence type="predicted"/>
<dbReference type="Proteomes" id="UP000325783">
    <property type="component" value="Segment"/>
</dbReference>
<sequence length="151" mass="17002">MTKSQFSEGIIKLLFDSRLDKAKACLTEVATGTAIVGNLLIFRDITAVYTSEINDCPIVVPEDTVTKELKNDVLRVYNIMKEKAQVAEALRYLANCVEEPEELAVIIFANTNIHSGQNEYVIPESVKEIIASNQDKFDLINKMLIKKEMYV</sequence>
<protein>
    <submittedName>
        <fullName evidence="1">Uncharacterized protein</fullName>
    </submittedName>
</protein>
<keyword evidence="2" id="KW-1185">Reference proteome</keyword>
<dbReference type="EMBL" id="MN584918">
    <property type="protein sequence ID" value="QFR59832.1"/>
    <property type="molecule type" value="Genomic_DNA"/>
</dbReference>
<reference evidence="1 2" key="1">
    <citation type="submission" date="2019-10" db="EMBL/GenBank/DDBJ databases">
        <authorList>
            <person name="Lin L.C."/>
        </authorList>
    </citation>
    <scope>NUCLEOTIDE SEQUENCE [LARGE SCALE GENOMIC DNA]</scope>
</reference>
<gene>
    <name evidence="1" type="ORF">VOWphi5012_048</name>
</gene>
<organism evidence="1 2">
    <name type="scientific">Vibrio phage phi50-12</name>
    <dbReference type="NCBI Taxonomy" id="2654972"/>
    <lineage>
        <taxon>Viruses</taxon>
        <taxon>Duplodnaviria</taxon>
        <taxon>Heunggongvirae</taxon>
        <taxon>Uroviricota</taxon>
        <taxon>Caudoviricetes</taxon>
        <taxon>Schitoviridae</taxon>
        <taxon>Penintadodekavirus</taxon>
        <taxon>Penintadodekavirus 5012</taxon>
    </lineage>
</organism>
<evidence type="ECO:0000313" key="1">
    <source>
        <dbReference type="EMBL" id="QFR59832.1"/>
    </source>
</evidence>